<dbReference type="Proteomes" id="UP001214603">
    <property type="component" value="Chromosome 1"/>
</dbReference>
<feature type="region of interest" description="Disordered" evidence="5">
    <location>
        <begin position="1"/>
        <end position="32"/>
    </location>
</feature>
<keyword evidence="2" id="KW-0853">WD repeat</keyword>
<keyword evidence="4" id="KW-0539">Nucleus</keyword>
<comment type="subcellular location">
    <subcellularLocation>
        <location evidence="1">Nucleus</location>
        <location evidence="1">Nucleolus</location>
    </subcellularLocation>
</comment>
<dbReference type="SUPFAM" id="SSF50978">
    <property type="entry name" value="WD40 repeat-like"/>
    <property type="match status" value="1"/>
</dbReference>
<dbReference type="InterPro" id="IPR019775">
    <property type="entry name" value="WD40_repeat_CS"/>
</dbReference>
<evidence type="ECO:0000256" key="4">
    <source>
        <dbReference type="ARBA" id="ARBA00023242"/>
    </source>
</evidence>
<reference evidence="7" key="1">
    <citation type="submission" date="2023-03" db="EMBL/GenBank/DDBJ databases">
        <title>Mating type loci evolution in Malassezia.</title>
        <authorList>
            <person name="Coelho M.A."/>
        </authorList>
    </citation>
    <scope>NUCLEOTIDE SEQUENCE</scope>
    <source>
        <strain evidence="7">CBS 7876</strain>
    </source>
</reference>
<evidence type="ECO:0000256" key="5">
    <source>
        <dbReference type="SAM" id="MobiDB-lite"/>
    </source>
</evidence>
<dbReference type="PROSITE" id="PS00678">
    <property type="entry name" value="WD_REPEATS_1"/>
    <property type="match status" value="2"/>
</dbReference>
<evidence type="ECO:0000259" key="6">
    <source>
        <dbReference type="Pfam" id="PF08154"/>
    </source>
</evidence>
<evidence type="ECO:0000313" key="7">
    <source>
        <dbReference type="EMBL" id="WFD01906.1"/>
    </source>
</evidence>
<dbReference type="CDD" id="cd00200">
    <property type="entry name" value="WD40"/>
    <property type="match status" value="1"/>
</dbReference>
<evidence type="ECO:0000313" key="8">
    <source>
        <dbReference type="Proteomes" id="UP001214603"/>
    </source>
</evidence>
<protein>
    <submittedName>
        <fullName evidence="7">Ribosome assembly</fullName>
    </submittedName>
</protein>
<dbReference type="InterPro" id="IPR001680">
    <property type="entry name" value="WD40_rpt"/>
</dbReference>
<dbReference type="GO" id="GO:0000027">
    <property type="term" value="P:ribosomal large subunit assembly"/>
    <property type="evidence" value="ECO:0007669"/>
    <property type="project" value="TreeGrafter"/>
</dbReference>
<evidence type="ECO:0000256" key="2">
    <source>
        <dbReference type="ARBA" id="ARBA00022574"/>
    </source>
</evidence>
<accession>A0AAF0DXB0</accession>
<gene>
    <name evidence="7" type="primary">RSA4</name>
    <name evidence="7" type="ORF">MOBT1_000586</name>
</gene>
<dbReference type="EMBL" id="CP119934">
    <property type="protein sequence ID" value="WFD01906.1"/>
    <property type="molecule type" value="Genomic_DNA"/>
</dbReference>
<dbReference type="InterPro" id="IPR036322">
    <property type="entry name" value="WD40_repeat_dom_sf"/>
</dbReference>
<sequence length="595" mass="65169">MATQVPIPSAKRQRLAAEATARENEELASKGQLNANMSSVLVQFQSGQDDSLLGTTLSLPASAGQAEMSKLVNQLRQQLKKPDEDEEEDEEIPYTFHVLLAPSPEAPSQPTRINITDSLHESVLQSAIAKRLGISSEDSLTVVFEPQAVFRVRAVSRCSSTLSGHASPILCCAFSPTGQLLATGAGDKTCRLWDMDSETPLHTLQGHAGWVLCAEWEARERRLATGGMDGQVYVWEALDPRTTGRKAWGSRSGKQVDEARAERGETGRMSVAERRAARHASPPGYLLRGHTKWITSLAWEPVHRNARSPRLASSSKDGTVRVWNVERRQVDFVLGGHTASVNMVRWGGEGAIYTVSSDRTVKVWNDQDGRLIRSLNDHAHWVNTVAISTDYYLRTGPFDIQGEYLSAAAKRAQARGESAAGDDEEDRACQSAALARYAKATGNGARPELVVTGSDDQTLYLWPAQIGASAGTPKKPLARLTGHQKTVNHVCFSPDGRLIASASFDNSVKLWDGRTGKFVANLRGHVASVYRIAWSSDSRMLASASKDSTIKLWSLKTYKIKQDLPGHEDEVYCVDFVADKVASGGRDRTVKIWRH</sequence>
<evidence type="ECO:0000256" key="3">
    <source>
        <dbReference type="ARBA" id="ARBA00022737"/>
    </source>
</evidence>
<dbReference type="SMART" id="SM00320">
    <property type="entry name" value="WD40"/>
    <property type="match status" value="8"/>
</dbReference>
<dbReference type="AlphaFoldDB" id="A0AAF0DXB0"/>
<dbReference type="InterPro" id="IPR020472">
    <property type="entry name" value="WD40_PAC1"/>
</dbReference>
<dbReference type="InterPro" id="IPR012972">
    <property type="entry name" value="NLE"/>
</dbReference>
<dbReference type="GO" id="GO:0005730">
    <property type="term" value="C:nucleolus"/>
    <property type="evidence" value="ECO:0007669"/>
    <property type="project" value="UniProtKB-SubCell"/>
</dbReference>
<keyword evidence="8" id="KW-1185">Reference proteome</keyword>
<dbReference type="Pfam" id="PF00400">
    <property type="entry name" value="WD40"/>
    <property type="match status" value="7"/>
</dbReference>
<name>A0AAF0DXB0_9BASI</name>
<keyword evidence="3" id="KW-0677">Repeat</keyword>
<evidence type="ECO:0000256" key="1">
    <source>
        <dbReference type="ARBA" id="ARBA00004604"/>
    </source>
</evidence>
<dbReference type="InterPro" id="IPR015943">
    <property type="entry name" value="WD40/YVTN_repeat-like_dom_sf"/>
</dbReference>
<dbReference type="PRINTS" id="PR00320">
    <property type="entry name" value="GPROTEINBRPT"/>
</dbReference>
<feature type="compositionally biased region" description="Basic and acidic residues" evidence="5">
    <location>
        <begin position="254"/>
        <end position="275"/>
    </location>
</feature>
<dbReference type="Pfam" id="PF08154">
    <property type="entry name" value="NLE"/>
    <property type="match status" value="1"/>
</dbReference>
<dbReference type="PANTHER" id="PTHR19848">
    <property type="entry name" value="WD40 REPEAT PROTEIN"/>
    <property type="match status" value="1"/>
</dbReference>
<feature type="domain" description="NLE" evidence="6">
    <location>
        <begin position="40"/>
        <end position="98"/>
    </location>
</feature>
<feature type="region of interest" description="Disordered" evidence="5">
    <location>
        <begin position="244"/>
        <end position="275"/>
    </location>
</feature>
<organism evidence="7 8">
    <name type="scientific">Malassezia obtusa</name>
    <dbReference type="NCBI Taxonomy" id="76774"/>
    <lineage>
        <taxon>Eukaryota</taxon>
        <taxon>Fungi</taxon>
        <taxon>Dikarya</taxon>
        <taxon>Basidiomycota</taxon>
        <taxon>Ustilaginomycotina</taxon>
        <taxon>Malasseziomycetes</taxon>
        <taxon>Malasseziales</taxon>
        <taxon>Malasseziaceae</taxon>
        <taxon>Malassezia</taxon>
    </lineage>
</organism>
<proteinExistence type="predicted"/>
<dbReference type="PANTHER" id="PTHR19848:SF0">
    <property type="entry name" value="NOTCHLESS PROTEIN HOMOLOG 1"/>
    <property type="match status" value="1"/>
</dbReference>
<dbReference type="Gene3D" id="2.130.10.10">
    <property type="entry name" value="YVTN repeat-like/Quinoprotein amine dehydrogenase"/>
    <property type="match status" value="1"/>
</dbReference>